<feature type="coiled-coil region" evidence="1">
    <location>
        <begin position="342"/>
        <end position="422"/>
    </location>
</feature>
<sequence>MSESDGLVSAASALIGDPALFGRVADDGNVYVWTKSGEKPVGSYPGKSKEEALAYFVRKFEQLAAEIALTAARIRSGAMVPSDAEQAVNKLREQVATINAVGDLAALAIAVEQIPPIIDEQRAAYAAKKAAAAQERAEQRVATKDAKEKLVAEAEEIAAKDNWKLSGDRLKELLDQWKSLPRIEKAADEELWKRFSAARNGFDRRRRTHFAKLASANDAVASAKELIVTEAEKLASSRDWVNTAKRYSALMQEWKNSGRGSKKSDDALWARFRAAQETFFAAKKTDLEKRESSNASNLTAKEALIVEFEALLPITDFAASRKKFRELLQKWDRIGHVPRDKRDDLDLRLGAVEKEIRALEDEEKRKSDPSAKARANDVVRQLSDAIAGYEAAAAKAEANGDLKKAEAARESAQARRIWLEEAQRSLATFS</sequence>
<organism evidence="2 3">
    <name type="scientific">Candidatus Fonsibacter lacus</name>
    <dbReference type="NCBI Taxonomy" id="2576439"/>
    <lineage>
        <taxon>Bacteria</taxon>
        <taxon>Pseudomonadati</taxon>
        <taxon>Pseudomonadota</taxon>
        <taxon>Alphaproteobacteria</taxon>
        <taxon>Candidatus Pelagibacterales</taxon>
        <taxon>Candidatus Pelagibacterales incertae sedis</taxon>
        <taxon>Candidatus Fonsibacter</taxon>
    </lineage>
</organism>
<evidence type="ECO:0000313" key="3">
    <source>
        <dbReference type="Proteomes" id="UP000740727"/>
    </source>
</evidence>
<comment type="caution">
    <text evidence="2">The sequence shown here is derived from an EMBL/GenBank/DDBJ whole genome shotgun (WGS) entry which is preliminary data.</text>
</comment>
<dbReference type="InterPro" id="IPR007139">
    <property type="entry name" value="DUF349"/>
</dbReference>
<name>A0A965LKG1_9PROT</name>
<dbReference type="Pfam" id="PF03993">
    <property type="entry name" value="DUF349"/>
    <property type="match status" value="3"/>
</dbReference>
<dbReference type="AlphaFoldDB" id="A0A965LKG1"/>
<accession>A0A965LKG1</accession>
<gene>
    <name evidence="2" type="ORF">EBT44_00260</name>
</gene>
<reference evidence="2" key="1">
    <citation type="submission" date="2018-10" db="EMBL/GenBank/DDBJ databases">
        <title>Iterative Subtractive Binning of Freshwater Chronoseries Metagenomes Recovers Nearly Complete Genomes from over Four Hundred Novel Species.</title>
        <authorList>
            <person name="Rodriguez-R L.M."/>
            <person name="Tsementzi D."/>
            <person name="Luo C."/>
            <person name="Konstantinidis K.T."/>
        </authorList>
    </citation>
    <scope>NUCLEOTIDE SEQUENCE</scope>
    <source>
        <strain evidence="2">WB5_2A_028</strain>
    </source>
</reference>
<evidence type="ECO:0000256" key="1">
    <source>
        <dbReference type="SAM" id="Coils"/>
    </source>
</evidence>
<keyword evidence="1" id="KW-0175">Coiled coil</keyword>
<proteinExistence type="predicted"/>
<protein>
    <submittedName>
        <fullName evidence="2">DUF349 domain-containing protein</fullName>
    </submittedName>
</protein>
<dbReference type="Proteomes" id="UP000740727">
    <property type="component" value="Unassembled WGS sequence"/>
</dbReference>
<dbReference type="EMBL" id="RFXN01000001">
    <property type="protein sequence ID" value="NBR93295.1"/>
    <property type="molecule type" value="Genomic_DNA"/>
</dbReference>
<evidence type="ECO:0000313" key="2">
    <source>
        <dbReference type="EMBL" id="NBR93295.1"/>
    </source>
</evidence>